<name>A0A2R4M5H4_9RHOB</name>
<dbReference type="OrthoDB" id="8684664at2"/>
<feature type="region of interest" description="Disordered" evidence="4">
    <location>
        <begin position="1"/>
        <end position="21"/>
    </location>
</feature>
<dbReference type="EMBL" id="CP028475">
    <property type="protein sequence ID" value="AVW92415.1"/>
    <property type="molecule type" value="Genomic_DNA"/>
</dbReference>
<keyword evidence="2" id="KW-0238">DNA-binding</keyword>
<keyword evidence="3" id="KW-0804">Transcription</keyword>
<gene>
    <name evidence="6" type="ORF">DA792_16040</name>
</gene>
<dbReference type="Gene3D" id="1.10.10.10">
    <property type="entry name" value="Winged helix-like DNA-binding domain superfamily/Winged helix DNA-binding domain"/>
    <property type="match status" value="1"/>
</dbReference>
<protein>
    <submittedName>
        <fullName evidence="6">MarR family transcriptional regulator</fullName>
    </submittedName>
</protein>
<dbReference type="PROSITE" id="PS50995">
    <property type="entry name" value="HTH_MARR_2"/>
    <property type="match status" value="1"/>
</dbReference>
<dbReference type="KEGG" id="cbak:DA792_16040"/>
<evidence type="ECO:0000313" key="7">
    <source>
        <dbReference type="Proteomes" id="UP000241447"/>
    </source>
</evidence>
<dbReference type="PRINTS" id="PR00598">
    <property type="entry name" value="HTHMARR"/>
</dbReference>
<dbReference type="InterPro" id="IPR036390">
    <property type="entry name" value="WH_DNA-bd_sf"/>
</dbReference>
<proteinExistence type="predicted"/>
<evidence type="ECO:0000256" key="3">
    <source>
        <dbReference type="ARBA" id="ARBA00023163"/>
    </source>
</evidence>
<evidence type="ECO:0000256" key="1">
    <source>
        <dbReference type="ARBA" id="ARBA00023015"/>
    </source>
</evidence>
<dbReference type="Pfam" id="PF01047">
    <property type="entry name" value="MarR"/>
    <property type="match status" value="1"/>
</dbReference>
<evidence type="ECO:0000256" key="2">
    <source>
        <dbReference type="ARBA" id="ARBA00023125"/>
    </source>
</evidence>
<keyword evidence="1" id="KW-0805">Transcription regulation</keyword>
<dbReference type="Proteomes" id="UP000241447">
    <property type="component" value="Chromosome"/>
</dbReference>
<dbReference type="SUPFAM" id="SSF46785">
    <property type="entry name" value="Winged helix' DNA-binding domain"/>
    <property type="match status" value="1"/>
</dbReference>
<evidence type="ECO:0000256" key="4">
    <source>
        <dbReference type="SAM" id="MobiDB-lite"/>
    </source>
</evidence>
<reference evidence="6 7" key="1">
    <citation type="submission" date="2018-03" db="EMBL/GenBank/DDBJ databases">
        <title>The Complete Genome of Celeribacter baekdonensis strain LH4, a Thiosulfate-Oxidizing Alphaproteobacterium Isolated from Gulf of Mexico Continental Slope Sediments.</title>
        <authorList>
            <person name="Flood B.E."/>
            <person name="Bailey J.V."/>
            <person name="Leprich D."/>
        </authorList>
    </citation>
    <scope>NUCLEOTIDE SEQUENCE [LARGE SCALE GENOMIC DNA]</scope>
    <source>
        <strain evidence="6 7">LH4</strain>
    </source>
</reference>
<dbReference type="RefSeq" id="WP_107721052.1">
    <property type="nucleotide sequence ID" value="NZ_CP028475.1"/>
</dbReference>
<dbReference type="InterPro" id="IPR000835">
    <property type="entry name" value="HTH_MarR-typ"/>
</dbReference>
<dbReference type="GO" id="GO:0003700">
    <property type="term" value="F:DNA-binding transcription factor activity"/>
    <property type="evidence" value="ECO:0007669"/>
    <property type="project" value="InterPro"/>
</dbReference>
<dbReference type="PANTHER" id="PTHR42756:SF1">
    <property type="entry name" value="TRANSCRIPTIONAL REPRESSOR OF EMRAB OPERON"/>
    <property type="match status" value="1"/>
</dbReference>
<evidence type="ECO:0000259" key="5">
    <source>
        <dbReference type="PROSITE" id="PS50995"/>
    </source>
</evidence>
<evidence type="ECO:0000313" key="6">
    <source>
        <dbReference type="EMBL" id="AVW92415.1"/>
    </source>
</evidence>
<dbReference type="PANTHER" id="PTHR42756">
    <property type="entry name" value="TRANSCRIPTIONAL REGULATOR, MARR"/>
    <property type="match status" value="1"/>
</dbReference>
<feature type="domain" description="HTH marR-type" evidence="5">
    <location>
        <begin position="1"/>
        <end position="157"/>
    </location>
</feature>
<accession>A0A2R4M5H4</accession>
<sequence length="163" mass="18837">MGLGETDHDQNRDPEESQKPDHFRDTWPYFWINRVNAFYTRALEKRLKPLGVDAPRWRVLISLYQQDYMSVSEVADFSTLKLNTTTKIVQRMIADGLVETRVRPTDGRVTEVCLTEKGDDLRAKALNEVYRIRDESFHNVTPAEIKTLNAILGKITTDLGRII</sequence>
<dbReference type="InterPro" id="IPR036388">
    <property type="entry name" value="WH-like_DNA-bd_sf"/>
</dbReference>
<organism evidence="6 7">
    <name type="scientific">Celeribacter baekdonensis</name>
    <dbReference type="NCBI Taxonomy" id="875171"/>
    <lineage>
        <taxon>Bacteria</taxon>
        <taxon>Pseudomonadati</taxon>
        <taxon>Pseudomonadota</taxon>
        <taxon>Alphaproteobacteria</taxon>
        <taxon>Rhodobacterales</taxon>
        <taxon>Roseobacteraceae</taxon>
        <taxon>Celeribacter</taxon>
    </lineage>
</organism>
<dbReference type="AlphaFoldDB" id="A0A2R4M5H4"/>
<dbReference type="SMART" id="SM00347">
    <property type="entry name" value="HTH_MARR"/>
    <property type="match status" value="1"/>
</dbReference>
<dbReference type="GO" id="GO:0003677">
    <property type="term" value="F:DNA binding"/>
    <property type="evidence" value="ECO:0007669"/>
    <property type="project" value="UniProtKB-KW"/>
</dbReference>